<proteinExistence type="predicted"/>
<dbReference type="GeneID" id="23867576"/>
<evidence type="ECO:0000313" key="1">
    <source>
        <dbReference type="EMBL" id="CBH17453.1"/>
    </source>
</evidence>
<name>D0A702_TRYB9</name>
<evidence type="ECO:0000313" key="2">
    <source>
        <dbReference type="Proteomes" id="UP000002316"/>
    </source>
</evidence>
<sequence>MRLNDACCFCHYCHVVRLFIYFFAGSRCIKRLGGRLFVWCAFLRKRIVRPCSCFCISFYSYEFVENVTASDFFPLRFKWKRSHLVEMEGREWIMGEELRYLKKK</sequence>
<dbReference type="EMBL" id="FN554974">
    <property type="protein sequence ID" value="CBH17453.1"/>
    <property type="molecule type" value="Genomic_DNA"/>
</dbReference>
<dbReference type="AlphaFoldDB" id="D0A702"/>
<dbReference type="Proteomes" id="UP000002316">
    <property type="component" value="Chromosome 11"/>
</dbReference>
<reference evidence="2" key="1">
    <citation type="journal article" date="2010" name="PLoS Negl. Trop. Dis.">
        <title>The genome sequence of Trypanosoma brucei gambiense, causative agent of chronic human african trypanosomiasis.</title>
        <authorList>
            <person name="Jackson A.P."/>
            <person name="Sanders M."/>
            <person name="Berry A."/>
            <person name="McQuillan J."/>
            <person name="Aslett M.A."/>
            <person name="Quail M.A."/>
            <person name="Chukualim B."/>
            <person name="Capewell P."/>
            <person name="MacLeod A."/>
            <person name="Melville S.E."/>
            <person name="Gibson W."/>
            <person name="Barry J.D."/>
            <person name="Berriman M."/>
            <person name="Hertz-Fowler C."/>
        </authorList>
    </citation>
    <scope>NUCLEOTIDE SEQUENCE [LARGE SCALE GENOMIC DNA]</scope>
    <source>
        <strain evidence="2">MHOM/CI/86/DAL972</strain>
    </source>
</reference>
<dbReference type="KEGG" id="tbg:TbgDal_XI5710"/>
<accession>D0A702</accession>
<dbReference type="RefSeq" id="XP_011779717.1">
    <property type="nucleotide sequence ID" value="XM_011781415.1"/>
</dbReference>
<organism evidence="1 2">
    <name type="scientific">Trypanosoma brucei gambiense (strain MHOM/CI/86/DAL972)</name>
    <dbReference type="NCBI Taxonomy" id="679716"/>
    <lineage>
        <taxon>Eukaryota</taxon>
        <taxon>Discoba</taxon>
        <taxon>Euglenozoa</taxon>
        <taxon>Kinetoplastea</taxon>
        <taxon>Metakinetoplastina</taxon>
        <taxon>Trypanosomatida</taxon>
        <taxon>Trypanosomatidae</taxon>
        <taxon>Trypanosoma</taxon>
    </lineage>
</organism>
<protein>
    <submittedName>
        <fullName evidence="1">Uncharacterized protein</fullName>
    </submittedName>
</protein>
<gene>
    <name evidence="1" type="ORF">TbgDal_XI5710</name>
</gene>